<dbReference type="InterPro" id="IPR051292">
    <property type="entry name" value="Xyl/GlcA_transferase"/>
</dbReference>
<keyword evidence="7" id="KW-0808">Transferase</keyword>
<evidence type="ECO:0000256" key="1">
    <source>
        <dbReference type="ARBA" id="ARBA00004606"/>
    </source>
</evidence>
<accession>A0A2P6V7H0</accession>
<evidence type="ECO:0000256" key="6">
    <source>
        <dbReference type="ARBA" id="ARBA00023180"/>
    </source>
</evidence>
<reference evidence="7 9" key="1">
    <citation type="journal article" date="2018" name="Plant J.">
        <title>Genome sequences of Chlorella sorokiniana UTEX 1602 and Micractinium conductrix SAG 241.80: implications to maltose excretion by a green alga.</title>
        <authorList>
            <person name="Arriola M.B."/>
            <person name="Velmurugan N."/>
            <person name="Zhang Y."/>
            <person name="Plunkett M.H."/>
            <person name="Hondzo H."/>
            <person name="Barney B.M."/>
        </authorList>
    </citation>
    <scope>NUCLEOTIDE SEQUENCE [LARGE SCALE GENOMIC DNA]</scope>
    <source>
        <strain evidence="7 9">SAG 241.80</strain>
    </source>
</reference>
<keyword evidence="6" id="KW-0325">Glycoprotein</keyword>
<evidence type="ECO:0000256" key="2">
    <source>
        <dbReference type="ARBA" id="ARBA00022692"/>
    </source>
</evidence>
<evidence type="ECO:0000313" key="9">
    <source>
        <dbReference type="Proteomes" id="UP000239649"/>
    </source>
</evidence>
<dbReference type="PANTHER" id="PTHR12270">
    <property type="entry name" value="GLYCOSYLTRANSFERASE-RELATED"/>
    <property type="match status" value="1"/>
</dbReference>
<dbReference type="GO" id="GO:0016020">
    <property type="term" value="C:membrane"/>
    <property type="evidence" value="ECO:0007669"/>
    <property type="project" value="UniProtKB-SubCell"/>
</dbReference>
<proteinExistence type="predicted"/>
<dbReference type="GO" id="GO:0015020">
    <property type="term" value="F:glucuronosyltransferase activity"/>
    <property type="evidence" value="ECO:0007669"/>
    <property type="project" value="TreeGrafter"/>
</dbReference>
<evidence type="ECO:0000256" key="5">
    <source>
        <dbReference type="ARBA" id="ARBA00023136"/>
    </source>
</evidence>
<evidence type="ECO:0000313" key="7">
    <source>
        <dbReference type="EMBL" id="PSC70030.1"/>
    </source>
</evidence>
<dbReference type="AlphaFoldDB" id="A0A2P6V7H0"/>
<protein>
    <submittedName>
        <fullName evidence="7">Glycosyltransferase LARGE2</fullName>
    </submittedName>
</protein>
<dbReference type="EMBL" id="LHPF02000022">
    <property type="protein sequence ID" value="PSC70079.1"/>
    <property type="molecule type" value="Genomic_DNA"/>
</dbReference>
<keyword evidence="4" id="KW-1133">Transmembrane helix</keyword>
<dbReference type="GO" id="GO:0042285">
    <property type="term" value="F:xylosyltransferase activity"/>
    <property type="evidence" value="ECO:0007669"/>
    <property type="project" value="TreeGrafter"/>
</dbReference>
<comment type="caution">
    <text evidence="7">The sequence shown here is derived from an EMBL/GenBank/DDBJ whole genome shotgun (WGS) entry which is preliminary data.</text>
</comment>
<keyword evidence="5" id="KW-0472">Membrane</keyword>
<dbReference type="Pfam" id="PF13896">
    <property type="entry name" value="Glyco_transf_49"/>
    <property type="match status" value="1"/>
</dbReference>
<dbReference type="GO" id="GO:0035269">
    <property type="term" value="P:protein O-linked glycosylation via mannose"/>
    <property type="evidence" value="ECO:0007669"/>
    <property type="project" value="TreeGrafter"/>
</dbReference>
<organism evidence="7 9">
    <name type="scientific">Micractinium conductrix</name>
    <dbReference type="NCBI Taxonomy" id="554055"/>
    <lineage>
        <taxon>Eukaryota</taxon>
        <taxon>Viridiplantae</taxon>
        <taxon>Chlorophyta</taxon>
        <taxon>core chlorophytes</taxon>
        <taxon>Trebouxiophyceae</taxon>
        <taxon>Chlorellales</taxon>
        <taxon>Chlorellaceae</taxon>
        <taxon>Chlorella clade</taxon>
        <taxon>Micractinium</taxon>
    </lineage>
</organism>
<comment type="subcellular location">
    <subcellularLocation>
        <location evidence="1">Membrane</location>
        <topology evidence="1">Single-pass type II membrane protein</topology>
    </subcellularLocation>
</comment>
<name>A0A2P6V7H0_9CHLO</name>
<dbReference type="OrthoDB" id="504995at2759"/>
<dbReference type="Proteomes" id="UP000239649">
    <property type="component" value="Unassembled WGS sequence"/>
</dbReference>
<reference evidence="7" key="2">
    <citation type="submission" date="2018-02" db="EMBL/GenBank/DDBJ databases">
        <authorList>
            <person name="Cohen D.B."/>
            <person name="Kent A.D."/>
        </authorList>
    </citation>
    <scope>NUCLEOTIDE SEQUENCE</scope>
    <source>
        <strain evidence="7">SAG 241.80</strain>
    </source>
</reference>
<dbReference type="PANTHER" id="PTHR12270:SF52">
    <property type="entry name" value="GLYCOSYLTRANSFERASE-LIKE PROTEIN GNT13-RELATED"/>
    <property type="match status" value="1"/>
</dbReference>
<gene>
    <name evidence="7" type="ORF">C2E20_6529</name>
    <name evidence="8" type="ORF">C2E20_6532</name>
</gene>
<dbReference type="EMBL" id="LHPF02000022">
    <property type="protein sequence ID" value="PSC70030.1"/>
    <property type="molecule type" value="Genomic_DNA"/>
</dbReference>
<evidence type="ECO:0000313" key="8">
    <source>
        <dbReference type="EMBL" id="PSC70079.1"/>
    </source>
</evidence>
<evidence type="ECO:0000256" key="3">
    <source>
        <dbReference type="ARBA" id="ARBA00022968"/>
    </source>
</evidence>
<keyword evidence="9" id="KW-1185">Reference proteome</keyword>
<sequence>MGVNGRGPAWAQAAKRQARNKSSLALFAATFLALVVWGCSNQRVWTSRPPDSWTAAYVSKVESCLSTEQQQQQQQSNGGSGLLTPPVSQLIQLWERSGSSGEEPLDVGKLTFAGVCRTCSAPVVPELTVRRIWLSTKPRNATDVSLVTQLSVDRLRMLEGQCSNWGSVISAAVHIPLMKGRVVSEVDDLYGQDVEKPLEMISEFHDRMEREGRCTLDIVFATSTVTSVAEADLYPVNAMRNKALQLSQTEIVLLLDADLLPSRPLSDFITKPAHYHQLRRDTARRQVYVLPAFATKHYGHEARDNAFAASRSRHVLKNMYKRGQLRGFHVHHFFVGQGIVDFPRWFKTNDSYPIAYQEGFEPYVLMQRRFVPWYDERFKGYNRNKVVHFLHMHSLGLEFNSCPHGYAVHVPHPEGKTRSATVLTGTWDELLRMYDDSREEMVACTFVPATSFACESSEPELLPQD</sequence>
<keyword evidence="2" id="KW-0812">Transmembrane</keyword>
<keyword evidence="3" id="KW-0735">Signal-anchor</keyword>
<evidence type="ECO:0000256" key="4">
    <source>
        <dbReference type="ARBA" id="ARBA00022989"/>
    </source>
</evidence>